<dbReference type="EMBL" id="JAKOGI010002618">
    <property type="protein sequence ID" value="KAJ8421640.1"/>
    <property type="molecule type" value="Genomic_DNA"/>
</dbReference>
<evidence type="ECO:0000256" key="16">
    <source>
        <dbReference type="ARBA" id="ARBA00022989"/>
    </source>
</evidence>
<accession>A0A9Q1JKK5</accession>
<dbReference type="GO" id="GO:0010078">
    <property type="term" value="P:maintenance of root meristem identity"/>
    <property type="evidence" value="ECO:0007669"/>
    <property type="project" value="UniProtKB-ARBA"/>
</dbReference>
<feature type="compositionally biased region" description="Basic and acidic residues" evidence="22">
    <location>
        <begin position="1078"/>
        <end position="1087"/>
    </location>
</feature>
<keyword evidence="12 21" id="KW-0547">Nucleotide-binding</keyword>
<evidence type="ECO:0000313" key="26">
    <source>
        <dbReference type="Proteomes" id="UP001153076"/>
    </source>
</evidence>
<keyword evidence="7" id="KW-0433">Leucine-rich repeat</keyword>
<evidence type="ECO:0000256" key="11">
    <source>
        <dbReference type="ARBA" id="ARBA00022737"/>
    </source>
</evidence>
<dbReference type="InterPro" id="IPR013210">
    <property type="entry name" value="LRR_N_plant-typ"/>
</dbReference>
<dbReference type="AlphaFoldDB" id="A0A9Q1JKK5"/>
<evidence type="ECO:0000256" key="3">
    <source>
        <dbReference type="ARBA" id="ARBA00012513"/>
    </source>
</evidence>
<keyword evidence="26" id="KW-1185">Reference proteome</keyword>
<dbReference type="PANTHER" id="PTHR45974">
    <property type="entry name" value="RECEPTOR-LIKE PROTEIN 55"/>
    <property type="match status" value="1"/>
</dbReference>
<dbReference type="PROSITE" id="PS00107">
    <property type="entry name" value="PROTEIN_KINASE_ATP"/>
    <property type="match status" value="1"/>
</dbReference>
<dbReference type="Gene3D" id="3.30.200.20">
    <property type="entry name" value="Phosphorylase Kinase, domain 1"/>
    <property type="match status" value="1"/>
</dbReference>
<dbReference type="GO" id="GO:2000280">
    <property type="term" value="P:regulation of root development"/>
    <property type="evidence" value="ECO:0007669"/>
    <property type="project" value="UniProtKB-ARBA"/>
</dbReference>
<evidence type="ECO:0000256" key="8">
    <source>
        <dbReference type="ARBA" id="ARBA00022679"/>
    </source>
</evidence>
<dbReference type="OrthoDB" id="676979at2759"/>
<dbReference type="GO" id="GO:0001653">
    <property type="term" value="F:peptide receptor activity"/>
    <property type="evidence" value="ECO:0007669"/>
    <property type="project" value="UniProtKB-ARBA"/>
</dbReference>
<evidence type="ECO:0000259" key="24">
    <source>
        <dbReference type="PROSITE" id="PS50011"/>
    </source>
</evidence>
<dbReference type="Pfam" id="PF00069">
    <property type="entry name" value="Pkinase"/>
    <property type="match status" value="1"/>
</dbReference>
<feature type="transmembrane region" description="Helical" evidence="23">
    <location>
        <begin position="44"/>
        <end position="64"/>
    </location>
</feature>
<dbReference type="SMART" id="SM00369">
    <property type="entry name" value="LRR_TYP"/>
    <property type="match status" value="7"/>
</dbReference>
<dbReference type="GO" id="GO:0042277">
    <property type="term" value="F:peptide binding"/>
    <property type="evidence" value="ECO:0007669"/>
    <property type="project" value="UniProtKB-ARBA"/>
</dbReference>
<comment type="similarity">
    <text evidence="2">Belongs to the protein kinase superfamily. Ser/Thr protein kinase family.</text>
</comment>
<feature type="transmembrane region" description="Helical" evidence="23">
    <location>
        <begin position="738"/>
        <end position="759"/>
    </location>
</feature>
<keyword evidence="10" id="KW-0732">Signal</keyword>
<dbReference type="PROSITE" id="PS00108">
    <property type="entry name" value="PROTEIN_KINASE_ST"/>
    <property type="match status" value="1"/>
</dbReference>
<evidence type="ECO:0000256" key="10">
    <source>
        <dbReference type="ARBA" id="ARBA00022729"/>
    </source>
</evidence>
<evidence type="ECO:0000256" key="14">
    <source>
        <dbReference type="ARBA" id="ARBA00022840"/>
    </source>
</evidence>
<dbReference type="FunFam" id="3.80.10.10:FF:000775">
    <property type="entry name" value="Predicted protein"/>
    <property type="match status" value="1"/>
</dbReference>
<feature type="domain" description="Protein kinase" evidence="24">
    <location>
        <begin position="793"/>
        <end position="1078"/>
    </location>
</feature>
<dbReference type="PANTHER" id="PTHR45974:SF260">
    <property type="entry name" value="PROTEIN KINASE DOMAIN-CONTAINING PROTEIN"/>
    <property type="match status" value="1"/>
</dbReference>
<dbReference type="SUPFAM" id="SSF52047">
    <property type="entry name" value="RNI-like"/>
    <property type="match status" value="1"/>
</dbReference>
<dbReference type="InterPro" id="IPR003591">
    <property type="entry name" value="Leu-rich_rpt_typical-subtyp"/>
</dbReference>
<keyword evidence="15" id="KW-0832">Ubl conjugation</keyword>
<name>A0A9Q1JKK5_9CARY</name>
<dbReference type="GO" id="GO:0010082">
    <property type="term" value="P:regulation of root meristem growth"/>
    <property type="evidence" value="ECO:0007669"/>
    <property type="project" value="UniProtKB-ARBA"/>
</dbReference>
<evidence type="ECO:0000256" key="15">
    <source>
        <dbReference type="ARBA" id="ARBA00022843"/>
    </source>
</evidence>
<keyword evidence="16 23" id="KW-1133">Transmembrane helix</keyword>
<dbReference type="InterPro" id="IPR032675">
    <property type="entry name" value="LRR_dom_sf"/>
</dbReference>
<dbReference type="PROSITE" id="PS50011">
    <property type="entry name" value="PROTEIN_KINASE_DOM"/>
    <property type="match status" value="1"/>
</dbReference>
<keyword evidence="4" id="KW-1003">Cell membrane</keyword>
<dbReference type="GO" id="GO:0005524">
    <property type="term" value="F:ATP binding"/>
    <property type="evidence" value="ECO:0007669"/>
    <property type="project" value="UniProtKB-UniRule"/>
</dbReference>
<evidence type="ECO:0000313" key="25">
    <source>
        <dbReference type="EMBL" id="KAJ8421640.1"/>
    </source>
</evidence>
<dbReference type="Proteomes" id="UP001153076">
    <property type="component" value="Unassembled WGS sequence"/>
</dbReference>
<gene>
    <name evidence="25" type="ORF">Cgig2_031787</name>
</gene>
<evidence type="ECO:0000256" key="9">
    <source>
        <dbReference type="ARBA" id="ARBA00022692"/>
    </source>
</evidence>
<dbReference type="FunFam" id="3.80.10.10:FF:000270">
    <property type="entry name" value="Putative LRR receptor-like serine/threonine-protein kinase"/>
    <property type="match status" value="1"/>
</dbReference>
<proteinExistence type="inferred from homology"/>
<feature type="transmembrane region" description="Helical" evidence="23">
    <location>
        <begin position="13"/>
        <end position="32"/>
    </location>
</feature>
<dbReference type="InterPro" id="IPR017441">
    <property type="entry name" value="Protein_kinase_ATP_BS"/>
</dbReference>
<keyword evidence="8" id="KW-0808">Transferase</keyword>
<evidence type="ECO:0000256" key="5">
    <source>
        <dbReference type="ARBA" id="ARBA00022527"/>
    </source>
</evidence>
<evidence type="ECO:0000256" key="17">
    <source>
        <dbReference type="ARBA" id="ARBA00023136"/>
    </source>
</evidence>
<dbReference type="SMART" id="SM00220">
    <property type="entry name" value="S_TKc"/>
    <property type="match status" value="1"/>
</dbReference>
<protein>
    <recommendedName>
        <fullName evidence="3">non-specific serine/threonine protein kinase</fullName>
        <ecNumber evidence="3">2.7.11.1</ecNumber>
    </recommendedName>
</protein>
<dbReference type="FunFam" id="3.80.10.10:FF:001194">
    <property type="entry name" value="Leucine-rich receptor-like protein kinase family protein"/>
    <property type="match status" value="1"/>
</dbReference>
<dbReference type="Pfam" id="PF00560">
    <property type="entry name" value="LRR_1"/>
    <property type="match status" value="5"/>
</dbReference>
<dbReference type="FunFam" id="1.10.510.10:FF:000276">
    <property type="entry name" value="LRR receptor-like serine/threonine-protein kinase RCH1"/>
    <property type="match status" value="1"/>
</dbReference>
<feature type="binding site" evidence="21">
    <location>
        <position position="822"/>
    </location>
    <ligand>
        <name>ATP</name>
        <dbReference type="ChEBI" id="CHEBI:30616"/>
    </ligand>
</feature>
<dbReference type="Gene3D" id="1.10.510.10">
    <property type="entry name" value="Transferase(Phosphotransferase) domain 1"/>
    <property type="match status" value="1"/>
</dbReference>
<sequence length="1120" mass="121906">MGFPPTLRPLSQSFIPCFFILYALSALMPTILSNPLFISHTSNIFPCIFILKFLLFFHFCLSIDEQGQALLSWKNSLNLSSTSPLGSWSPSDKNPCNWFGILCDPRGQVVELRITSVDLQGPLPSNLHPLKSLNSIILSSTNLSGTIPKQFGDYQTLILIDISDNAISGSIPDELCRLQNLQTFSLHTNHIEGSIPLAIGNLSRLVNFTIYDNRLSGEIPRSIGELKKLEVLRAGGNQNLKGELPAEIGNCTNLVMLGLAETGISGSLPSSIGNLKRIQTIAIYTSLLSGPIPEEIGDCTELQNLYLYQNSISGSISQTIGKLKKLQSMLLWQNSIVGTIPDEIGGCRELTVMDLSENLLTGSIPRSFGNLLSLQSLQLSMNQLTGIIPPEITSCSSLNLIQVDNNDLSGEIPSSIGNLKSLNLFFAWQNKLTGKIPASLAHCKELQAVDLSYNSLTGSIPREIFGLRNLTKLLLLSNELSGFIPPDIGNCTNLYRFRVNGNKLGGTIPSEMGNLKTLNFLDLSNNRFTGEIPPSLSGCSSLEFLDVHSNGLTGSLSDTLPKSLQFVDLSDNQLSGTLPPSIGSLNELTKLNLGKNQFSGGIPAEILSCSKLQLLDLGNNGFSGEIPKELGQLPALEISLNLSCNQFSGEIPTQLSGLSRLAILDLSHNQFTGKLNIIASLQNLVSLNVSVNDFSGQLPDTPFLRKLPLSNLAGNKALYLPNGAANPRATQARYTMKLAMSILVSISVVLTLLAFYMLVRAKQADRHLIEDDTWDLTLYQKMEFSINDVIGDLTSANVIGTGSSGVVYRVTMPNGETLAVKKMWSSQDQTGAFRSEIQTLGSIRHKNIVRLLGWGSNRSLKLLFYDYLPNGSLSSLLHGAVKSGGAEWETRYDILLGVAHALAYLHHDCVPPILHGDVKAMNVLLGPRFEPYLADFGLAELITSNSSDDCSKINTRPHLAGSYGYMAPELASMQRVTEKSDVYSFGVVLLEVLTGKHPLDPTLPGGAHLLQWVRDHLQSKGDPADVLDAKLRGRADPQMHEMFQTLAVSFLCVSTRAEERPTIKDVIAMLKEIRHVESSRTDTDAMKGKVQVPPTPSPKRNVIGHESTTCSFAFSDDSMC</sequence>
<dbReference type="InterPro" id="IPR000719">
    <property type="entry name" value="Prot_kinase_dom"/>
</dbReference>
<comment type="caution">
    <text evidence="25">The sequence shown here is derived from an EMBL/GenBank/DDBJ whole genome shotgun (WGS) entry which is preliminary data.</text>
</comment>
<evidence type="ECO:0000256" key="23">
    <source>
        <dbReference type="SAM" id="Phobius"/>
    </source>
</evidence>
<evidence type="ECO:0000256" key="2">
    <source>
        <dbReference type="ARBA" id="ARBA00008684"/>
    </source>
</evidence>
<evidence type="ECO:0000256" key="21">
    <source>
        <dbReference type="PROSITE-ProRule" id="PRU10141"/>
    </source>
</evidence>
<evidence type="ECO:0000256" key="12">
    <source>
        <dbReference type="ARBA" id="ARBA00022741"/>
    </source>
</evidence>
<evidence type="ECO:0000256" key="19">
    <source>
        <dbReference type="ARBA" id="ARBA00023170"/>
    </source>
</evidence>
<dbReference type="InterPro" id="IPR008271">
    <property type="entry name" value="Ser/Thr_kinase_AS"/>
</dbReference>
<keyword evidence="11" id="KW-0677">Repeat</keyword>
<keyword evidence="17 23" id="KW-0472">Membrane</keyword>
<organism evidence="25 26">
    <name type="scientific">Carnegiea gigantea</name>
    <dbReference type="NCBI Taxonomy" id="171969"/>
    <lineage>
        <taxon>Eukaryota</taxon>
        <taxon>Viridiplantae</taxon>
        <taxon>Streptophyta</taxon>
        <taxon>Embryophyta</taxon>
        <taxon>Tracheophyta</taxon>
        <taxon>Spermatophyta</taxon>
        <taxon>Magnoliopsida</taxon>
        <taxon>eudicotyledons</taxon>
        <taxon>Gunneridae</taxon>
        <taxon>Pentapetalae</taxon>
        <taxon>Caryophyllales</taxon>
        <taxon>Cactineae</taxon>
        <taxon>Cactaceae</taxon>
        <taxon>Cactoideae</taxon>
        <taxon>Echinocereeae</taxon>
        <taxon>Carnegiea</taxon>
    </lineage>
</organism>
<reference evidence="25" key="1">
    <citation type="submission" date="2022-04" db="EMBL/GenBank/DDBJ databases">
        <title>Carnegiea gigantea Genome sequencing and assembly v2.</title>
        <authorList>
            <person name="Copetti D."/>
            <person name="Sanderson M.J."/>
            <person name="Burquez A."/>
            <person name="Wojciechowski M.F."/>
        </authorList>
    </citation>
    <scope>NUCLEOTIDE SEQUENCE</scope>
    <source>
        <strain evidence="25">SGP5-SGP5p</strain>
        <tissue evidence="25">Aerial part</tissue>
    </source>
</reference>
<dbReference type="Pfam" id="PF13855">
    <property type="entry name" value="LRR_8"/>
    <property type="match status" value="2"/>
</dbReference>
<keyword evidence="20" id="KW-0325">Glycoprotein</keyword>
<evidence type="ECO:0000256" key="4">
    <source>
        <dbReference type="ARBA" id="ARBA00022475"/>
    </source>
</evidence>
<keyword evidence="19" id="KW-0675">Receptor</keyword>
<keyword evidence="14 21" id="KW-0067">ATP-binding</keyword>
<evidence type="ECO:0000256" key="7">
    <source>
        <dbReference type="ARBA" id="ARBA00022614"/>
    </source>
</evidence>
<dbReference type="GO" id="GO:0004674">
    <property type="term" value="F:protein serine/threonine kinase activity"/>
    <property type="evidence" value="ECO:0007669"/>
    <property type="project" value="UniProtKB-KW"/>
</dbReference>
<evidence type="ECO:0000256" key="1">
    <source>
        <dbReference type="ARBA" id="ARBA00004251"/>
    </source>
</evidence>
<keyword evidence="13" id="KW-0418">Kinase</keyword>
<dbReference type="FunFam" id="3.30.200.20:FF:000642">
    <property type="entry name" value="Putative LRR receptor-like serine/threonine-protein kinase"/>
    <property type="match status" value="1"/>
</dbReference>
<dbReference type="EC" id="2.7.11.1" evidence="3"/>
<dbReference type="Pfam" id="PF08263">
    <property type="entry name" value="LRRNT_2"/>
    <property type="match status" value="1"/>
</dbReference>
<keyword evidence="18" id="KW-1015">Disulfide bond</keyword>
<evidence type="ECO:0000256" key="22">
    <source>
        <dbReference type="SAM" id="MobiDB-lite"/>
    </source>
</evidence>
<evidence type="ECO:0000256" key="18">
    <source>
        <dbReference type="ARBA" id="ARBA00023157"/>
    </source>
</evidence>
<dbReference type="SUPFAM" id="SSF52058">
    <property type="entry name" value="L domain-like"/>
    <property type="match status" value="2"/>
</dbReference>
<dbReference type="Gene3D" id="3.80.10.10">
    <property type="entry name" value="Ribonuclease Inhibitor"/>
    <property type="match status" value="7"/>
</dbReference>
<dbReference type="SUPFAM" id="SSF56112">
    <property type="entry name" value="Protein kinase-like (PK-like)"/>
    <property type="match status" value="1"/>
</dbReference>
<evidence type="ECO:0000256" key="6">
    <source>
        <dbReference type="ARBA" id="ARBA00022553"/>
    </source>
</evidence>
<dbReference type="FunFam" id="3.80.10.10:FF:001034">
    <property type="entry name" value="Leucine-rich receptor-like protein kinase family protein"/>
    <property type="match status" value="1"/>
</dbReference>
<evidence type="ECO:0000256" key="13">
    <source>
        <dbReference type="ARBA" id="ARBA00022777"/>
    </source>
</evidence>
<dbReference type="GO" id="GO:0005886">
    <property type="term" value="C:plasma membrane"/>
    <property type="evidence" value="ECO:0007669"/>
    <property type="project" value="UniProtKB-SubCell"/>
</dbReference>
<keyword evidence="9 23" id="KW-0812">Transmembrane</keyword>
<comment type="subcellular location">
    <subcellularLocation>
        <location evidence="1">Cell membrane</location>
        <topology evidence="1">Single-pass type I membrane protein</topology>
    </subcellularLocation>
</comment>
<dbReference type="InterPro" id="IPR001611">
    <property type="entry name" value="Leu-rich_rpt"/>
</dbReference>
<evidence type="ECO:0000256" key="20">
    <source>
        <dbReference type="ARBA" id="ARBA00023180"/>
    </source>
</evidence>
<keyword evidence="6" id="KW-0597">Phosphoprotein</keyword>
<dbReference type="InterPro" id="IPR011009">
    <property type="entry name" value="Kinase-like_dom_sf"/>
</dbReference>
<feature type="region of interest" description="Disordered" evidence="22">
    <location>
        <begin position="1078"/>
        <end position="1102"/>
    </location>
</feature>
<keyword evidence="5" id="KW-0723">Serine/threonine-protein kinase</keyword>